<dbReference type="InterPro" id="IPR014780">
    <property type="entry name" value="tRNA_psdUridine_synth_TruB"/>
</dbReference>
<comment type="function">
    <text evidence="5">Responsible for synthesis of pseudouridine from uracil-55 in the psi GC loop of transfer RNAs.</text>
</comment>
<evidence type="ECO:0000256" key="2">
    <source>
        <dbReference type="ARBA" id="ARBA00005642"/>
    </source>
</evidence>
<dbReference type="GO" id="GO:1990481">
    <property type="term" value="P:mRNA pseudouridine synthesis"/>
    <property type="evidence" value="ECO:0007669"/>
    <property type="project" value="TreeGrafter"/>
</dbReference>
<dbReference type="GO" id="GO:0031119">
    <property type="term" value="P:tRNA pseudouridine synthesis"/>
    <property type="evidence" value="ECO:0007669"/>
    <property type="project" value="UniProtKB-UniRule"/>
</dbReference>
<evidence type="ECO:0000256" key="1">
    <source>
        <dbReference type="ARBA" id="ARBA00000385"/>
    </source>
</evidence>
<dbReference type="GO" id="GO:0160148">
    <property type="term" value="F:tRNA pseudouridine(55) synthase activity"/>
    <property type="evidence" value="ECO:0007669"/>
    <property type="project" value="UniProtKB-EC"/>
</dbReference>
<dbReference type="Proteomes" id="UP000249061">
    <property type="component" value="Unassembled WGS sequence"/>
</dbReference>
<dbReference type="Pfam" id="PF01509">
    <property type="entry name" value="TruB_N"/>
    <property type="match status" value="1"/>
</dbReference>
<organism evidence="7 8">
    <name type="scientific">Archangium gephyra</name>
    <dbReference type="NCBI Taxonomy" id="48"/>
    <lineage>
        <taxon>Bacteria</taxon>
        <taxon>Pseudomonadati</taxon>
        <taxon>Myxococcota</taxon>
        <taxon>Myxococcia</taxon>
        <taxon>Myxococcales</taxon>
        <taxon>Cystobacterineae</taxon>
        <taxon>Archangiaceae</taxon>
        <taxon>Archangium</taxon>
    </lineage>
</organism>
<dbReference type="NCBIfam" id="TIGR00431">
    <property type="entry name" value="TruB"/>
    <property type="match status" value="1"/>
</dbReference>
<dbReference type="EMBL" id="QFQP01000001">
    <property type="protein sequence ID" value="PZR18445.1"/>
    <property type="molecule type" value="Genomic_DNA"/>
</dbReference>
<keyword evidence="3 5" id="KW-0819">tRNA processing</keyword>
<comment type="similarity">
    <text evidence="2 5">Belongs to the pseudouridine synthase TruB family. Type 1 subfamily.</text>
</comment>
<comment type="caution">
    <text evidence="7">The sequence shown here is derived from an EMBL/GenBank/DDBJ whole genome shotgun (WGS) entry which is preliminary data.</text>
</comment>
<protein>
    <recommendedName>
        <fullName evidence="5">tRNA pseudouridine synthase B</fullName>
        <ecNumber evidence="5">5.4.99.25</ecNumber>
    </recommendedName>
    <alternativeName>
        <fullName evidence="5">tRNA pseudouridine(55) synthase</fullName>
        <shortName evidence="5">Psi55 synthase</shortName>
    </alternativeName>
    <alternativeName>
        <fullName evidence="5">tRNA pseudouridylate synthase</fullName>
    </alternativeName>
    <alternativeName>
        <fullName evidence="5">tRNA-uridine isomerase</fullName>
    </alternativeName>
</protein>
<comment type="catalytic activity">
    <reaction evidence="1 5">
        <text>uridine(55) in tRNA = pseudouridine(55) in tRNA</text>
        <dbReference type="Rhea" id="RHEA:42532"/>
        <dbReference type="Rhea" id="RHEA-COMP:10101"/>
        <dbReference type="Rhea" id="RHEA-COMP:10102"/>
        <dbReference type="ChEBI" id="CHEBI:65314"/>
        <dbReference type="ChEBI" id="CHEBI:65315"/>
        <dbReference type="EC" id="5.4.99.25"/>
    </reaction>
</comment>
<name>A0A2W5U492_9BACT</name>
<proteinExistence type="inferred from homology"/>
<accession>A0A2W5U492</accession>
<gene>
    <name evidence="5 7" type="primary">truB</name>
    <name evidence="7" type="ORF">DI536_00765</name>
</gene>
<feature type="active site" description="Nucleophile" evidence="5">
    <location>
        <position position="45"/>
    </location>
</feature>
<evidence type="ECO:0000256" key="5">
    <source>
        <dbReference type="HAMAP-Rule" id="MF_01080"/>
    </source>
</evidence>
<reference evidence="7 8" key="1">
    <citation type="submission" date="2017-08" db="EMBL/GenBank/DDBJ databases">
        <title>Infants hospitalized years apart are colonized by the same room-sourced microbial strains.</title>
        <authorList>
            <person name="Brooks B."/>
            <person name="Olm M.R."/>
            <person name="Firek B.A."/>
            <person name="Baker R."/>
            <person name="Thomas B.C."/>
            <person name="Morowitz M.J."/>
            <person name="Banfield J.F."/>
        </authorList>
    </citation>
    <scope>NUCLEOTIDE SEQUENCE [LARGE SCALE GENOMIC DNA]</scope>
    <source>
        <strain evidence="7">S2_003_000_R2_14</strain>
    </source>
</reference>
<sequence>MKRPPSAIWCAWKPVGATSTSLVDRFRQEHAGPWPLKVSHGGVLDPFAEGLVLLLVGSANRVFEGLHEAPKTYVAEVVFGVETDTGDAGGRAVLRTDQQPTVDQIEALLPSFLGWTDQVPPATSNKRVDGERAYVRAHRGEDVKLPAQQVYCHAVKRLDATRFELVVRGGYYVRSFATDLGRKLGCGAHLKTLVRTHIGPWSRETPLITGRAALPWLPSLVLSDAELGAVRSGAPLPGRPVTPPEWPLPVGFPTPHFGTRAFHQGKLVAVGSRLLPGGL</sequence>
<dbReference type="InterPro" id="IPR020103">
    <property type="entry name" value="PsdUridine_synth_cat_dom_sf"/>
</dbReference>
<dbReference type="SUPFAM" id="SSF55120">
    <property type="entry name" value="Pseudouridine synthase"/>
    <property type="match status" value="1"/>
</dbReference>
<evidence type="ECO:0000313" key="7">
    <source>
        <dbReference type="EMBL" id="PZR18445.1"/>
    </source>
</evidence>
<dbReference type="EC" id="5.4.99.25" evidence="5"/>
<dbReference type="AlphaFoldDB" id="A0A2W5U492"/>
<evidence type="ECO:0000313" key="8">
    <source>
        <dbReference type="Proteomes" id="UP000249061"/>
    </source>
</evidence>
<dbReference type="PANTHER" id="PTHR13767:SF2">
    <property type="entry name" value="PSEUDOURIDYLATE SYNTHASE TRUB1"/>
    <property type="match status" value="1"/>
</dbReference>
<evidence type="ECO:0000259" key="6">
    <source>
        <dbReference type="Pfam" id="PF01509"/>
    </source>
</evidence>
<dbReference type="Gene3D" id="3.30.2350.10">
    <property type="entry name" value="Pseudouridine synthase"/>
    <property type="match status" value="1"/>
</dbReference>
<keyword evidence="4 5" id="KW-0413">Isomerase</keyword>
<dbReference type="GO" id="GO:0003723">
    <property type="term" value="F:RNA binding"/>
    <property type="evidence" value="ECO:0007669"/>
    <property type="project" value="InterPro"/>
</dbReference>
<evidence type="ECO:0000256" key="4">
    <source>
        <dbReference type="ARBA" id="ARBA00023235"/>
    </source>
</evidence>
<evidence type="ECO:0000256" key="3">
    <source>
        <dbReference type="ARBA" id="ARBA00022694"/>
    </source>
</evidence>
<dbReference type="HAMAP" id="MF_01080">
    <property type="entry name" value="TruB_bact"/>
    <property type="match status" value="1"/>
</dbReference>
<dbReference type="InterPro" id="IPR002501">
    <property type="entry name" value="PsdUridine_synth_N"/>
</dbReference>
<dbReference type="PANTHER" id="PTHR13767">
    <property type="entry name" value="TRNA-PSEUDOURIDINE SYNTHASE"/>
    <property type="match status" value="1"/>
</dbReference>
<feature type="domain" description="Pseudouridine synthase II N-terminal" evidence="6">
    <location>
        <begin position="37"/>
        <end position="163"/>
    </location>
</feature>